<evidence type="ECO:0000256" key="2">
    <source>
        <dbReference type="SAM" id="MobiDB-lite"/>
    </source>
</evidence>
<evidence type="ECO:0000313" key="7">
    <source>
        <dbReference type="RefSeq" id="XP_053541377.1"/>
    </source>
</evidence>
<reference evidence="7" key="2">
    <citation type="submission" date="2025-08" db="UniProtKB">
        <authorList>
            <consortium name="RefSeq"/>
        </authorList>
    </citation>
    <scope>IDENTIFICATION</scope>
    <source>
        <tissue evidence="7">Blood</tissue>
    </source>
</reference>
<dbReference type="Proteomes" id="UP000221080">
    <property type="component" value="Chromosome 13"/>
</dbReference>
<feature type="region of interest" description="Disordered" evidence="2">
    <location>
        <begin position="25"/>
        <end position="46"/>
    </location>
</feature>
<dbReference type="PROSITE" id="PS51034">
    <property type="entry name" value="ZP_2"/>
    <property type="match status" value="1"/>
</dbReference>
<dbReference type="InterPro" id="IPR042235">
    <property type="entry name" value="ZP-C_dom"/>
</dbReference>
<dbReference type="Gene3D" id="2.60.40.3210">
    <property type="entry name" value="Zona pellucida, ZP-N domain"/>
    <property type="match status" value="1"/>
</dbReference>
<dbReference type="InterPro" id="IPR055355">
    <property type="entry name" value="ZP-C"/>
</dbReference>
<feature type="compositionally biased region" description="Low complexity" evidence="2">
    <location>
        <begin position="25"/>
        <end position="36"/>
    </location>
</feature>
<organism evidence="6 7">
    <name type="scientific">Ictalurus punctatus</name>
    <name type="common">Channel catfish</name>
    <name type="synonym">Silurus punctatus</name>
    <dbReference type="NCBI Taxonomy" id="7998"/>
    <lineage>
        <taxon>Eukaryota</taxon>
        <taxon>Metazoa</taxon>
        <taxon>Chordata</taxon>
        <taxon>Craniata</taxon>
        <taxon>Vertebrata</taxon>
        <taxon>Euteleostomi</taxon>
        <taxon>Actinopterygii</taxon>
        <taxon>Neopterygii</taxon>
        <taxon>Teleostei</taxon>
        <taxon>Ostariophysi</taxon>
        <taxon>Siluriformes</taxon>
        <taxon>Ictaluridae</taxon>
        <taxon>Ictalurus</taxon>
    </lineage>
</organism>
<dbReference type="GO" id="GO:0007160">
    <property type="term" value="P:cell-matrix adhesion"/>
    <property type="evidence" value="ECO:0007669"/>
    <property type="project" value="InterPro"/>
</dbReference>
<accession>A0A9F7RRU6</accession>
<proteinExistence type="predicted"/>
<dbReference type="Gene3D" id="2.60.40.4100">
    <property type="entry name" value="Zona pellucida, ZP-C domain"/>
    <property type="match status" value="1"/>
</dbReference>
<feature type="domain" description="NIDO" evidence="5">
    <location>
        <begin position="327"/>
        <end position="460"/>
    </location>
</feature>
<name>A0A9F7RRU6_ICTPU</name>
<dbReference type="InterPro" id="IPR052749">
    <property type="entry name" value="Alpha-tectorin"/>
</dbReference>
<evidence type="ECO:0000313" key="6">
    <source>
        <dbReference type="Proteomes" id="UP000221080"/>
    </source>
</evidence>
<sequence>MGCPLLLCLAVLLFMSSLATGQSTFPTTTTPDNLETGQSTELPTIPGPPFFPVGPEAITLTHSDGYYEQILLEQPFLYAGKLYHELYLSMDGYVAFYVPNIDDELPNPQLGKDVIAPLWTDIEADQGGRWTYEQATNGSLIELATTEINNMFPGVNFSASWVFVSTWENVPLEVASGVVSLQVVLASNAGGVSFILMNYGTIPSIPSIYWLAGYDMENSDFVTISLNDSSELSSTSNVYIPGRWAFPVHTASIGPPVPEIFYPYLHGTVLDYTGSVFQIPLQQAFRFFGSYKYTIYVNKDGVLTFSEPLDEPSSNNTDNINTDFIAPLWTDFETENSEKIVYQEVTSGPLLSRATQDINNMFPGNYFYASWLVIATWETMSFENNTGNATFQAVLVSNGADVSYVMLNYGPIDSTDQFWMAGYASTDGNSYFIQEADTFNLSSSSNVQIPGRWVFQVATPQTTPCQYLSCAWNEACMPINGAYGCGCGDYNTRPNPDTFDATETCSGSSGSLSLSRCQLFEAGYPAEVLHLNDRNCIGQLDYDRLVFSFDSNANMCGTTLENNSTHIIFKNNVGSTDGMGVISHVGGINIAFSCVYPLIQSISMPMAIEASKTVLSKELSTEGSYQISMIPYPDASFQVPYSGSVTLEVNQQIYVAVQVDQFNSNQIGLVLDSCWATPVNQIDYYIRWDLIVNDCPNPADGTVAVLQNGVSTSSHFSFRMFTFTSFPNQIYLHCQVHLCLLESGNCAQPCDGQFLRRRRSVDVYDSAAISMGF</sequence>
<dbReference type="Pfam" id="PF23344">
    <property type="entry name" value="ZP-N"/>
    <property type="match status" value="1"/>
</dbReference>
<dbReference type="OrthoDB" id="9987373at2759"/>
<dbReference type="SMART" id="SM00241">
    <property type="entry name" value="ZP"/>
    <property type="match status" value="1"/>
</dbReference>
<keyword evidence="6" id="KW-1185">Reference proteome</keyword>
<dbReference type="Pfam" id="PF00100">
    <property type="entry name" value="Zona_pellucida"/>
    <property type="match status" value="1"/>
</dbReference>
<dbReference type="RefSeq" id="XP_053541377.1">
    <property type="nucleotide sequence ID" value="XM_053685402.1"/>
</dbReference>
<gene>
    <name evidence="7" type="primary">LOC108273572</name>
</gene>
<dbReference type="Pfam" id="PF06119">
    <property type="entry name" value="NIDO"/>
    <property type="match status" value="2"/>
</dbReference>
<keyword evidence="3" id="KW-0732">Signal</keyword>
<protein>
    <submittedName>
        <fullName evidence="7">Alpha-tectorin</fullName>
    </submittedName>
</protein>
<dbReference type="SMART" id="SM00539">
    <property type="entry name" value="NIDO"/>
    <property type="match status" value="2"/>
</dbReference>
<dbReference type="InterPro" id="IPR055356">
    <property type="entry name" value="ZP-N"/>
</dbReference>
<dbReference type="InterPro" id="IPR003886">
    <property type="entry name" value="NIDO_dom"/>
</dbReference>
<dbReference type="PROSITE" id="PS51220">
    <property type="entry name" value="NIDO"/>
    <property type="match status" value="2"/>
</dbReference>
<dbReference type="PANTHER" id="PTHR46160">
    <property type="entry name" value="ALPHA-TECTORIN-RELATED"/>
    <property type="match status" value="1"/>
</dbReference>
<dbReference type="PANTHER" id="PTHR46160:SF8">
    <property type="entry name" value="VWFD DOMAIN-CONTAINING PROTEIN"/>
    <property type="match status" value="1"/>
</dbReference>
<reference evidence="6" key="1">
    <citation type="journal article" date="2016" name="Nat. Commun.">
        <title>The channel catfish genome sequence provides insights into the evolution of scale formation in teleosts.</title>
        <authorList>
            <person name="Liu Z."/>
            <person name="Liu S."/>
            <person name="Yao J."/>
            <person name="Bao L."/>
            <person name="Zhang J."/>
            <person name="Li Y."/>
            <person name="Jiang C."/>
            <person name="Sun L."/>
            <person name="Wang R."/>
            <person name="Zhang Y."/>
            <person name="Zhou T."/>
            <person name="Zeng Q."/>
            <person name="Fu Q."/>
            <person name="Gao S."/>
            <person name="Li N."/>
            <person name="Koren S."/>
            <person name="Jiang Y."/>
            <person name="Zimin A."/>
            <person name="Xu P."/>
            <person name="Phillippy A.M."/>
            <person name="Geng X."/>
            <person name="Song L."/>
            <person name="Sun F."/>
            <person name="Li C."/>
            <person name="Wang X."/>
            <person name="Chen A."/>
            <person name="Jin Y."/>
            <person name="Yuan Z."/>
            <person name="Yang Y."/>
            <person name="Tan S."/>
            <person name="Peatman E."/>
            <person name="Lu J."/>
            <person name="Qin Z."/>
            <person name="Dunham R."/>
            <person name="Li Z."/>
            <person name="Sonstegard T."/>
            <person name="Feng J."/>
            <person name="Danzmann R.G."/>
            <person name="Schroeder S."/>
            <person name="Scheffler B."/>
            <person name="Duke M.V."/>
            <person name="Ballard L."/>
            <person name="Kucuktas H."/>
            <person name="Kaltenboeck L."/>
            <person name="Liu H."/>
            <person name="Armbruster J."/>
            <person name="Xie Y."/>
            <person name="Kirby M.L."/>
            <person name="Tian Y."/>
            <person name="Flanagan M.E."/>
            <person name="Mu W."/>
            <person name="Waldbieser G.C."/>
        </authorList>
    </citation>
    <scope>NUCLEOTIDE SEQUENCE [LARGE SCALE GENOMIC DNA]</scope>
    <source>
        <strain evidence="6">SDA103</strain>
    </source>
</reference>
<evidence type="ECO:0000259" key="4">
    <source>
        <dbReference type="PROSITE" id="PS51034"/>
    </source>
</evidence>
<keyword evidence="1" id="KW-1015">Disulfide bond</keyword>
<dbReference type="GeneID" id="108273572"/>
<dbReference type="InterPro" id="IPR001507">
    <property type="entry name" value="ZP_dom"/>
</dbReference>
<feature type="domain" description="ZP" evidence="4">
    <location>
        <begin position="504"/>
        <end position="757"/>
    </location>
</feature>
<feature type="domain" description="NIDO" evidence="5">
    <location>
        <begin position="117"/>
        <end position="251"/>
    </location>
</feature>
<dbReference type="KEGG" id="ipu:108273572"/>
<feature type="chain" id="PRO_5039915941" evidence="3">
    <location>
        <begin position="22"/>
        <end position="773"/>
    </location>
</feature>
<evidence type="ECO:0000256" key="3">
    <source>
        <dbReference type="SAM" id="SignalP"/>
    </source>
</evidence>
<feature type="signal peptide" evidence="3">
    <location>
        <begin position="1"/>
        <end position="21"/>
    </location>
</feature>
<evidence type="ECO:0000259" key="5">
    <source>
        <dbReference type="PROSITE" id="PS51220"/>
    </source>
</evidence>
<dbReference type="AlphaFoldDB" id="A0A9F7RRU6"/>
<evidence type="ECO:0000256" key="1">
    <source>
        <dbReference type="ARBA" id="ARBA00023157"/>
    </source>
</evidence>